<dbReference type="AlphaFoldDB" id="C8XFA0"/>
<dbReference type="eggNOG" id="COG1113">
    <property type="taxonomic scope" value="Bacteria"/>
</dbReference>
<evidence type="ECO:0000313" key="13">
    <source>
        <dbReference type="Proteomes" id="UP000002218"/>
    </source>
</evidence>
<feature type="transmembrane region" description="Helical" evidence="10">
    <location>
        <begin position="169"/>
        <end position="192"/>
    </location>
</feature>
<feature type="transmembrane region" description="Helical" evidence="10">
    <location>
        <begin position="422"/>
        <end position="443"/>
    </location>
</feature>
<dbReference type="EMBL" id="CP001737">
    <property type="protein sequence ID" value="ACV77986.1"/>
    <property type="molecule type" value="Genomic_DNA"/>
</dbReference>
<dbReference type="InterPro" id="IPR004841">
    <property type="entry name" value="AA-permease/SLC12A_dom"/>
</dbReference>
<dbReference type="GO" id="GO:0006865">
    <property type="term" value="P:amino acid transport"/>
    <property type="evidence" value="ECO:0007669"/>
    <property type="project" value="UniProtKB-KW"/>
</dbReference>
<evidence type="ECO:0000256" key="10">
    <source>
        <dbReference type="SAM" id="Phobius"/>
    </source>
</evidence>
<feature type="transmembrane region" description="Helical" evidence="10">
    <location>
        <begin position="55"/>
        <end position="74"/>
    </location>
</feature>
<keyword evidence="13" id="KW-1185">Reference proteome</keyword>
<dbReference type="PANTHER" id="PTHR43495:SF1">
    <property type="entry name" value="L-ASPARAGINE PERMEASE"/>
    <property type="match status" value="1"/>
</dbReference>
<organism evidence="12 13">
    <name type="scientific">Nakamurella multipartita (strain ATCC 700099 / DSM 44233 / CIP 104796 / JCM 9543 / NBRC 105858 / Y-104)</name>
    <name type="common">Microsphaera multipartita</name>
    <dbReference type="NCBI Taxonomy" id="479431"/>
    <lineage>
        <taxon>Bacteria</taxon>
        <taxon>Bacillati</taxon>
        <taxon>Actinomycetota</taxon>
        <taxon>Actinomycetes</taxon>
        <taxon>Nakamurellales</taxon>
        <taxon>Nakamurellaceae</taxon>
        <taxon>Nakamurella</taxon>
    </lineage>
</organism>
<dbReference type="InterPro" id="IPR004840">
    <property type="entry name" value="Amino_acid_permease_CS"/>
</dbReference>
<name>C8XFA0_NAKMY</name>
<evidence type="ECO:0000256" key="6">
    <source>
        <dbReference type="ARBA" id="ARBA00022970"/>
    </source>
</evidence>
<evidence type="ECO:0000256" key="1">
    <source>
        <dbReference type="ARBA" id="ARBA00004651"/>
    </source>
</evidence>
<dbReference type="InParanoid" id="C8XFA0"/>
<keyword evidence="6" id="KW-0029">Amino-acid transport</keyword>
<reference evidence="12 13" key="2">
    <citation type="journal article" date="2010" name="Stand. Genomic Sci.">
        <title>Complete genome sequence of Nakamurella multipartita type strain (Y-104).</title>
        <authorList>
            <person name="Tice H."/>
            <person name="Mayilraj S."/>
            <person name="Sims D."/>
            <person name="Lapidus A."/>
            <person name="Nolan M."/>
            <person name="Lucas S."/>
            <person name="Glavina Del Rio T."/>
            <person name="Copeland A."/>
            <person name="Cheng J.F."/>
            <person name="Meincke L."/>
            <person name="Bruce D."/>
            <person name="Goodwin L."/>
            <person name="Pitluck S."/>
            <person name="Ivanova N."/>
            <person name="Mavromatis K."/>
            <person name="Ovchinnikova G."/>
            <person name="Pati A."/>
            <person name="Chen A."/>
            <person name="Palaniappan K."/>
            <person name="Land M."/>
            <person name="Hauser L."/>
            <person name="Chang Y.J."/>
            <person name="Jeffries C.D."/>
            <person name="Detter J.C."/>
            <person name="Brettin T."/>
            <person name="Rohde M."/>
            <person name="Goker M."/>
            <person name="Bristow J."/>
            <person name="Eisen J.A."/>
            <person name="Markowitz V."/>
            <person name="Hugenholtz P."/>
            <person name="Kyrpides N.C."/>
            <person name="Klenk H.P."/>
            <person name="Chen F."/>
        </authorList>
    </citation>
    <scope>NUCLEOTIDE SEQUENCE [LARGE SCALE GENOMIC DNA]</scope>
    <source>
        <strain evidence="13">ATCC 700099 / DSM 44233 / CIP 104796 / JCM 9543 / NBRC 105858 / Y-104</strain>
    </source>
</reference>
<protein>
    <submittedName>
        <fullName evidence="12">Amino acid permease-associated region</fullName>
    </submittedName>
</protein>
<feature type="region of interest" description="Disordered" evidence="9">
    <location>
        <begin position="514"/>
        <end position="534"/>
    </location>
</feature>
<dbReference type="Proteomes" id="UP000002218">
    <property type="component" value="Chromosome"/>
</dbReference>
<dbReference type="PROSITE" id="PS00218">
    <property type="entry name" value="AMINO_ACID_PERMEASE_1"/>
    <property type="match status" value="1"/>
</dbReference>
<sequence length="534" mass="57929">MTQTEPRPSQPATNLNSEQEGYKQSLGRRQVQMIAIGGAIGTGLFLGSASRLHSTGPALLFSYAFVGVIAYFLMRALGELVLHRPTSGAFVSYMREFYGEAGAYITGWMYWLNWALTGIAELSAVGLYVQFWWPTMPTWATVLIALVVVLIINLLSAKAFGEFEFWASILKVTAIVAFLIVGIVVVVGRFTIGDHQAGFENLWSNPGGFWPSTGDFAWYGPILVMSGVVFAYAAIEMVGVAAGEMADSRREVPKAVNAVIFRIGVFYCGSILLLVCMLPTSEYTAGTSPFVTVFERLGLNWMGALIQGILIVAAMSSLNSGLYSTGRVLRSLAVSKQAPKFTMKMSASGVPWAGIVFTSIVYVFGALLNAIEPDAFEIALEAAAIGVIFTWSTIFLCQIRLRQLTDRGVIPASSFPMPGSPWTSYIGLAFLAFVIVGMAISGWQSSPYFWHKTNFIVIVFGIPILAVVFITGWLIVRPKVHAHTGGRMKSAWTNDGPRYESPIDTEHTLAELDEDHAVPGVAPAPPAAPDEKGR</sequence>
<comment type="subcellular location">
    <subcellularLocation>
        <location evidence="1">Cell membrane</location>
        <topology evidence="1">Multi-pass membrane protein</topology>
    </subcellularLocation>
</comment>
<dbReference type="HOGENOM" id="CLU_007946_9_0_11"/>
<evidence type="ECO:0000256" key="8">
    <source>
        <dbReference type="ARBA" id="ARBA00023136"/>
    </source>
</evidence>
<dbReference type="GO" id="GO:0055085">
    <property type="term" value="P:transmembrane transport"/>
    <property type="evidence" value="ECO:0007669"/>
    <property type="project" value="InterPro"/>
</dbReference>
<dbReference type="RefSeq" id="WP_015746892.1">
    <property type="nucleotide sequence ID" value="NC_013235.1"/>
</dbReference>
<comment type="similarity">
    <text evidence="2">Belongs to the amino acid-polyamine-organocation (APC) superfamily. Amino acid transporter (AAT) (TC 2.A.3.1) family.</text>
</comment>
<evidence type="ECO:0000313" key="12">
    <source>
        <dbReference type="EMBL" id="ACV77986.1"/>
    </source>
</evidence>
<dbReference type="KEGG" id="nml:Namu_1591"/>
<feature type="transmembrane region" description="Helical" evidence="10">
    <location>
        <begin position="301"/>
        <end position="322"/>
    </location>
</feature>
<keyword evidence="3" id="KW-0813">Transport</keyword>
<feature type="transmembrane region" description="Helical" evidence="10">
    <location>
        <begin position="455"/>
        <end position="476"/>
    </location>
</feature>
<dbReference type="PIRSF" id="PIRSF006060">
    <property type="entry name" value="AA_transporter"/>
    <property type="match status" value="1"/>
</dbReference>
<keyword evidence="5 10" id="KW-0812">Transmembrane</keyword>
<evidence type="ECO:0000256" key="9">
    <source>
        <dbReference type="SAM" id="MobiDB-lite"/>
    </source>
</evidence>
<dbReference type="GO" id="GO:0005886">
    <property type="term" value="C:plasma membrane"/>
    <property type="evidence" value="ECO:0007669"/>
    <property type="project" value="UniProtKB-SubCell"/>
</dbReference>
<reference evidence="13" key="1">
    <citation type="submission" date="2009-09" db="EMBL/GenBank/DDBJ databases">
        <title>The complete genome of Nakamurella multipartita DSM 44233.</title>
        <authorList>
            <consortium name="US DOE Joint Genome Institute (JGI-PGF)"/>
            <person name="Lucas S."/>
            <person name="Copeland A."/>
            <person name="Lapidus A."/>
            <person name="Glavina del Rio T."/>
            <person name="Dalin E."/>
            <person name="Tice H."/>
            <person name="Bruce D."/>
            <person name="Goodwin L."/>
            <person name="Pitluck S."/>
            <person name="Kyrpides N."/>
            <person name="Mavromatis K."/>
            <person name="Ivanova N."/>
            <person name="Ovchinnikova G."/>
            <person name="Sims D."/>
            <person name="Meincke L."/>
            <person name="Brettin T."/>
            <person name="Detter J.C."/>
            <person name="Han C."/>
            <person name="Larimer F."/>
            <person name="Land M."/>
            <person name="Hauser L."/>
            <person name="Markowitz V."/>
            <person name="Cheng J.-F."/>
            <person name="Hugenholtz P."/>
            <person name="Woyke T."/>
            <person name="Wu D."/>
            <person name="Klenk H.-P."/>
            <person name="Eisen J.A."/>
        </authorList>
    </citation>
    <scope>NUCLEOTIDE SEQUENCE [LARGE SCALE GENOMIC DNA]</scope>
    <source>
        <strain evidence="13">ATCC 700099 / DSM 44233 / CIP 104796 / JCM 9543 / NBRC 105858 / Y-104</strain>
    </source>
</reference>
<dbReference type="OrthoDB" id="5297508at2"/>
<evidence type="ECO:0000259" key="11">
    <source>
        <dbReference type="Pfam" id="PF00324"/>
    </source>
</evidence>
<dbReference type="FunFam" id="1.20.1740.10:FF:000001">
    <property type="entry name" value="Amino acid permease"/>
    <property type="match status" value="1"/>
</dbReference>
<feature type="transmembrane region" description="Helical" evidence="10">
    <location>
        <begin position="31"/>
        <end position="49"/>
    </location>
</feature>
<dbReference type="Pfam" id="PF00324">
    <property type="entry name" value="AA_permease"/>
    <property type="match status" value="1"/>
</dbReference>
<keyword evidence="7 10" id="KW-1133">Transmembrane helix</keyword>
<accession>C8XFA0</accession>
<feature type="transmembrane region" description="Helical" evidence="10">
    <location>
        <begin position="111"/>
        <end position="133"/>
    </location>
</feature>
<dbReference type="STRING" id="479431.Namu_1591"/>
<keyword evidence="4" id="KW-1003">Cell membrane</keyword>
<evidence type="ECO:0000256" key="7">
    <source>
        <dbReference type="ARBA" id="ARBA00022989"/>
    </source>
</evidence>
<feature type="transmembrane region" description="Helical" evidence="10">
    <location>
        <begin position="350"/>
        <end position="371"/>
    </location>
</feature>
<dbReference type="PANTHER" id="PTHR43495">
    <property type="entry name" value="GABA PERMEASE"/>
    <property type="match status" value="1"/>
</dbReference>
<feature type="domain" description="Amino acid permease/ SLC12A" evidence="11">
    <location>
        <begin position="31"/>
        <end position="479"/>
    </location>
</feature>
<feature type="transmembrane region" description="Helical" evidence="10">
    <location>
        <begin position="216"/>
        <end position="238"/>
    </location>
</feature>
<evidence type="ECO:0000256" key="5">
    <source>
        <dbReference type="ARBA" id="ARBA00022692"/>
    </source>
</evidence>
<dbReference type="Gene3D" id="1.20.1740.10">
    <property type="entry name" value="Amino acid/polyamine transporter I"/>
    <property type="match status" value="1"/>
</dbReference>
<proteinExistence type="inferred from homology"/>
<feature type="transmembrane region" description="Helical" evidence="10">
    <location>
        <begin position="139"/>
        <end position="157"/>
    </location>
</feature>
<evidence type="ECO:0000256" key="4">
    <source>
        <dbReference type="ARBA" id="ARBA00022475"/>
    </source>
</evidence>
<feature type="transmembrane region" description="Helical" evidence="10">
    <location>
        <begin position="383"/>
        <end position="401"/>
    </location>
</feature>
<evidence type="ECO:0000256" key="3">
    <source>
        <dbReference type="ARBA" id="ARBA00022448"/>
    </source>
</evidence>
<keyword evidence="8 10" id="KW-0472">Membrane</keyword>
<feature type="transmembrane region" description="Helical" evidence="10">
    <location>
        <begin position="259"/>
        <end position="281"/>
    </location>
</feature>
<evidence type="ECO:0000256" key="2">
    <source>
        <dbReference type="ARBA" id="ARBA00008583"/>
    </source>
</evidence>
<gene>
    <name evidence="12" type="ordered locus">Namu_1591</name>
</gene>